<reference evidence="1 2" key="1">
    <citation type="submission" date="2023-01" db="EMBL/GenBank/DDBJ databases">
        <title>Draft genome sequence of Nocardiopsis sp. RSe5-2 isolated from halophytes.</title>
        <authorList>
            <person name="Duangmal K."/>
            <person name="Chantavorakit T."/>
        </authorList>
    </citation>
    <scope>NUCLEOTIDE SEQUENCE [LARGE SCALE GENOMIC DNA]</scope>
    <source>
        <strain evidence="1 2">RSe5-2</strain>
    </source>
</reference>
<dbReference type="Proteomes" id="UP001527866">
    <property type="component" value="Unassembled WGS sequence"/>
</dbReference>
<name>A0ABT4UBU9_9ACTN</name>
<organism evidence="1 2">
    <name type="scientific">Nocardiopsis endophytica</name>
    <dbReference type="NCBI Taxonomy" id="3018445"/>
    <lineage>
        <taxon>Bacteria</taxon>
        <taxon>Bacillati</taxon>
        <taxon>Actinomycetota</taxon>
        <taxon>Actinomycetes</taxon>
        <taxon>Streptosporangiales</taxon>
        <taxon>Nocardiopsidaceae</taxon>
        <taxon>Nocardiopsis</taxon>
    </lineage>
</organism>
<keyword evidence="2" id="KW-1185">Reference proteome</keyword>
<accession>A0ABT4UBU9</accession>
<sequence length="115" mass="12246">MEHRQAEQAGRRVPPEVVDVVGRMAGLVPGQARAIGVVARTFHPAELETRGQRETADAAARTAVAEEIEERWPGAPYVVRHGPAEDFPGVVPEAAHGDEVVIGIVYRVGPPPAGE</sequence>
<protein>
    <submittedName>
        <fullName evidence="1">Uncharacterized protein</fullName>
    </submittedName>
</protein>
<dbReference type="RefSeq" id="WP_270689852.1">
    <property type="nucleotide sequence ID" value="NZ_JAQFWQ010000121.1"/>
</dbReference>
<comment type="caution">
    <text evidence="1">The sequence shown here is derived from an EMBL/GenBank/DDBJ whole genome shotgun (WGS) entry which is preliminary data.</text>
</comment>
<proteinExistence type="predicted"/>
<evidence type="ECO:0000313" key="1">
    <source>
        <dbReference type="EMBL" id="MDA2814441.1"/>
    </source>
</evidence>
<evidence type="ECO:0000313" key="2">
    <source>
        <dbReference type="Proteomes" id="UP001527866"/>
    </source>
</evidence>
<gene>
    <name evidence="1" type="ORF">O4J56_27600</name>
</gene>
<dbReference type="EMBL" id="JAQFWQ010000121">
    <property type="protein sequence ID" value="MDA2814441.1"/>
    <property type="molecule type" value="Genomic_DNA"/>
</dbReference>